<dbReference type="AlphaFoldDB" id="A0A1J9RT13"/>
<name>A0A1J9RT13_9PEZI</name>
<dbReference type="PANTHER" id="PTHR11904">
    <property type="entry name" value="METHYLTHIOADENOSINE/PURINE NUCLEOSIDE PHOSPHORYLASE"/>
    <property type="match status" value="1"/>
</dbReference>
<dbReference type="InterPro" id="IPR011270">
    <property type="entry name" value="Pur_Nuc_Pase_Ino/Guo-sp"/>
</dbReference>
<gene>
    <name evidence="13" type="ORF">BKCO1_4600015</name>
</gene>
<keyword evidence="11" id="KW-0732">Signal</keyword>
<feature type="chain" id="PRO_5013154037" description="purine-nucleoside phosphorylase" evidence="11">
    <location>
        <begin position="20"/>
        <end position="1071"/>
    </location>
</feature>
<feature type="domain" description="Nucleoside phosphorylase" evidence="12">
    <location>
        <begin position="785"/>
        <end position="1065"/>
    </location>
</feature>
<keyword evidence="14" id="KW-1185">Reference proteome</keyword>
<dbReference type="NCBIfam" id="TIGR01697">
    <property type="entry name" value="PNPH-PUNA-XAPA"/>
    <property type="match status" value="1"/>
</dbReference>
<feature type="compositionally biased region" description="Pro residues" evidence="10">
    <location>
        <begin position="736"/>
        <end position="745"/>
    </location>
</feature>
<reference evidence="13 14" key="1">
    <citation type="submission" date="2016-10" db="EMBL/GenBank/DDBJ databases">
        <title>Proteomics and genomics reveal pathogen-plant mechanisms compatible with a hemibiotrophic lifestyle of Diplodia corticola.</title>
        <authorList>
            <person name="Fernandes I."/>
            <person name="De Jonge R."/>
            <person name="Van De Peer Y."/>
            <person name="Devreese B."/>
            <person name="Alves A."/>
            <person name="Esteves A.C."/>
        </authorList>
    </citation>
    <scope>NUCLEOTIDE SEQUENCE [LARGE SCALE GENOMIC DNA]</scope>
    <source>
        <strain evidence="13 14">CBS 112549</strain>
    </source>
</reference>
<keyword evidence="6" id="KW-0808">Transferase</keyword>
<evidence type="ECO:0000313" key="13">
    <source>
        <dbReference type="EMBL" id="OJD31575.1"/>
    </source>
</evidence>
<dbReference type="CDD" id="cd09009">
    <property type="entry name" value="PNP-EcPNPII_like"/>
    <property type="match status" value="1"/>
</dbReference>
<dbReference type="PANTHER" id="PTHR11904:SF9">
    <property type="entry name" value="PURINE NUCLEOSIDE PHOSPHORYLASE-RELATED"/>
    <property type="match status" value="1"/>
</dbReference>
<dbReference type="UniPathway" id="UPA00606"/>
<evidence type="ECO:0000256" key="11">
    <source>
        <dbReference type="SAM" id="SignalP"/>
    </source>
</evidence>
<dbReference type="EC" id="2.4.2.1" evidence="4"/>
<dbReference type="GeneID" id="31016532"/>
<accession>A0A1J9RT13</accession>
<evidence type="ECO:0000313" key="14">
    <source>
        <dbReference type="Proteomes" id="UP000183809"/>
    </source>
</evidence>
<evidence type="ECO:0000256" key="2">
    <source>
        <dbReference type="ARBA" id="ARBA00005058"/>
    </source>
</evidence>
<dbReference type="GO" id="GO:0004731">
    <property type="term" value="F:purine-nucleoside phosphorylase activity"/>
    <property type="evidence" value="ECO:0007669"/>
    <property type="project" value="UniProtKB-EC"/>
</dbReference>
<evidence type="ECO:0000256" key="9">
    <source>
        <dbReference type="ARBA" id="ARBA00058131"/>
    </source>
</evidence>
<dbReference type="GO" id="GO:0009116">
    <property type="term" value="P:nucleoside metabolic process"/>
    <property type="evidence" value="ECO:0007669"/>
    <property type="project" value="InterPro"/>
</dbReference>
<dbReference type="InterPro" id="IPR011268">
    <property type="entry name" value="Purine_phosphorylase"/>
</dbReference>
<dbReference type="InterPro" id="IPR035994">
    <property type="entry name" value="Nucleoside_phosphorylase_sf"/>
</dbReference>
<comment type="pathway">
    <text evidence="2">Purine metabolism; purine nucleoside salvage.</text>
</comment>
<comment type="similarity">
    <text evidence="3">Belongs to the PNP/MTAP phosphorylase family.</text>
</comment>
<comment type="catalytic activity">
    <reaction evidence="1">
        <text>a purine D-ribonucleoside + phosphate = a purine nucleobase + alpha-D-ribose 1-phosphate</text>
        <dbReference type="Rhea" id="RHEA:19805"/>
        <dbReference type="ChEBI" id="CHEBI:26386"/>
        <dbReference type="ChEBI" id="CHEBI:43474"/>
        <dbReference type="ChEBI" id="CHEBI:57720"/>
        <dbReference type="ChEBI" id="CHEBI:142355"/>
        <dbReference type="EC" id="2.4.2.1"/>
    </reaction>
</comment>
<feature type="compositionally biased region" description="Pro residues" evidence="10">
    <location>
        <begin position="154"/>
        <end position="176"/>
    </location>
</feature>
<evidence type="ECO:0000256" key="4">
    <source>
        <dbReference type="ARBA" id="ARBA00011886"/>
    </source>
</evidence>
<dbReference type="STRING" id="236234.A0A1J9RT13"/>
<dbReference type="RefSeq" id="XP_020127835.1">
    <property type="nucleotide sequence ID" value="XM_020276271.1"/>
</dbReference>
<dbReference type="EMBL" id="MNUE01000046">
    <property type="protein sequence ID" value="OJD31575.1"/>
    <property type="molecule type" value="Genomic_DNA"/>
</dbReference>
<organism evidence="13 14">
    <name type="scientific">Diplodia corticola</name>
    <dbReference type="NCBI Taxonomy" id="236234"/>
    <lineage>
        <taxon>Eukaryota</taxon>
        <taxon>Fungi</taxon>
        <taxon>Dikarya</taxon>
        <taxon>Ascomycota</taxon>
        <taxon>Pezizomycotina</taxon>
        <taxon>Dothideomycetes</taxon>
        <taxon>Dothideomycetes incertae sedis</taxon>
        <taxon>Botryosphaeriales</taxon>
        <taxon>Botryosphaeriaceae</taxon>
        <taxon>Diplodia</taxon>
    </lineage>
</organism>
<dbReference type="Proteomes" id="UP000183809">
    <property type="component" value="Unassembled WGS sequence"/>
</dbReference>
<feature type="compositionally biased region" description="Basic and acidic residues" evidence="10">
    <location>
        <begin position="305"/>
        <end position="316"/>
    </location>
</feature>
<dbReference type="GO" id="GO:0005737">
    <property type="term" value="C:cytoplasm"/>
    <property type="evidence" value="ECO:0007669"/>
    <property type="project" value="TreeGrafter"/>
</dbReference>
<feature type="signal peptide" evidence="11">
    <location>
        <begin position="1"/>
        <end position="19"/>
    </location>
</feature>
<evidence type="ECO:0000259" key="12">
    <source>
        <dbReference type="Pfam" id="PF01048"/>
    </source>
</evidence>
<evidence type="ECO:0000256" key="8">
    <source>
        <dbReference type="ARBA" id="ARBA00033072"/>
    </source>
</evidence>
<feature type="region of interest" description="Disordered" evidence="10">
    <location>
        <begin position="302"/>
        <end position="325"/>
    </location>
</feature>
<dbReference type="NCBIfam" id="TIGR01700">
    <property type="entry name" value="PNPH"/>
    <property type="match status" value="1"/>
</dbReference>
<dbReference type="Gene3D" id="3.40.50.1580">
    <property type="entry name" value="Nucleoside phosphorylase domain"/>
    <property type="match status" value="1"/>
</dbReference>
<evidence type="ECO:0000256" key="3">
    <source>
        <dbReference type="ARBA" id="ARBA00006751"/>
    </source>
</evidence>
<dbReference type="Pfam" id="PF01048">
    <property type="entry name" value="PNP_UDP_1"/>
    <property type="match status" value="1"/>
</dbReference>
<dbReference type="FunFam" id="3.40.50.1580:FF:000004">
    <property type="entry name" value="Purine nucleoside phosphorylase"/>
    <property type="match status" value="1"/>
</dbReference>
<comment type="caution">
    <text evidence="13">The sequence shown here is derived from an EMBL/GenBank/DDBJ whole genome shotgun (WGS) entry which is preliminary data.</text>
</comment>
<evidence type="ECO:0000256" key="6">
    <source>
        <dbReference type="ARBA" id="ARBA00022679"/>
    </source>
</evidence>
<feature type="region of interest" description="Disordered" evidence="10">
    <location>
        <begin position="147"/>
        <end position="213"/>
    </location>
</feature>
<dbReference type="NCBIfam" id="NF006054">
    <property type="entry name" value="PRK08202.1"/>
    <property type="match status" value="1"/>
</dbReference>
<dbReference type="InterPro" id="IPR000845">
    <property type="entry name" value="Nucleoside_phosphorylase_d"/>
</dbReference>
<evidence type="ECO:0000256" key="1">
    <source>
        <dbReference type="ARBA" id="ARBA00000755"/>
    </source>
</evidence>
<keyword evidence="5" id="KW-0328">Glycosyltransferase</keyword>
<dbReference type="SUPFAM" id="SSF53167">
    <property type="entry name" value="Purine and uridine phosphorylases"/>
    <property type="match status" value="1"/>
</dbReference>
<sequence>MRLTTTVAASFALLHPSVASTSHHLASPSPQPPFLNFSSPAPYIFSSTNGLLQQWSNTFFPNGHTIAACDIPAHTLLYHGRHDADSPASPEWLAFDVEMAYGIMGSLSDSRMLTYRTARAVKCLYFDGMSANLMSDGVESQMTFLFGDSESVPSRPPPGRGPPGRGPPGRGPPGRGPPGRGGPPGHRGPHPDEGRRDPGNREDGRPPFGHWNPLDDEYLRAEGLCKWIKEKGLGGRGWGFEGVVRMNAGFELIWCDFDSPSLRLMANLNVSAPRIDMGQQTTTEEYVQEQLLNLPVDQTTLQRTGDVHQSDSKEGPHGPGMTDPREPFRGVANWMWFTAAARRYGFSGSSGTGTGRGEARARIDPCGIFTFYDPDLEDQDRARIEDERANLNISADGRWHSPADVESRAVALEQLLRRRRSHRPNHVSQGDGKYMKAAVERRMRSVAQGGEQSRNASCSGIDWQLTTQEIVTYYGANIRNLLHTLEKIPESSEKRWLTVRNWLESVRVLTHWFMMPFLEYPRGPYTNESLKLDFAFDSPAMQEAIERCQNQYGTEGMSDLADGENILSWAVDETLGSICSVIFKVGLQVEYEWLSNYNLDPEKHNDDLSEYSALSTGREWRMAIEELMAWLGWVEQWTGCEGPCGQGRSTAGPFVAATTKGPAGGVAAMRRAAVSSEPGPRGAHPTFLIDSAPALASHFTSAPWPAFLRLPKVLTVLFYRRPAATHSHLPRIPLKSTPPPTPPSASSPAMSSDNLIAAPASVYKRAIETAEFLKANVPAELNSPKVAIVCGSGLGGLAETIHKEPVYATPYANIPNFPQSTVAGHAGKLIFGLIGPAKLPVVLLVGRAHFYEGHAMDMVTFATRVCKVLGVETMIVTNAAGGLNPEYSVGDIVCLNDHLNFVGLAGFHSLRGPNADEFGPRFPPLSDAYDLELRQRVHKAWKKLGLDKTPRNLHEGTYAFVTGPSYETRAECRLLRTMGADVVGMSTVPEIVVARHCGIRVLAFSLVTNKAVLEAGPRGDDPIIQDMNKAELEAYLSKGKANHEEVLEAGKEAAKDMQELVKQVLSDLGAA</sequence>
<evidence type="ECO:0000256" key="5">
    <source>
        <dbReference type="ARBA" id="ARBA00022676"/>
    </source>
</evidence>
<evidence type="ECO:0000256" key="7">
    <source>
        <dbReference type="ARBA" id="ARBA00031036"/>
    </source>
</evidence>
<feature type="compositionally biased region" description="Basic and acidic residues" evidence="10">
    <location>
        <begin position="189"/>
        <end position="205"/>
    </location>
</feature>
<comment type="function">
    <text evidence="9">The purine nucleoside phosphorylases catalyze the phosphorolytic breakdown of the N-glycosidic bond in the beta-(deoxy)ribonucleoside molecules, with the formation of the corresponding free purine bases and pentose-1-phosphate. Cleaves guanosine and inosine.</text>
</comment>
<evidence type="ECO:0000256" key="10">
    <source>
        <dbReference type="SAM" id="MobiDB-lite"/>
    </source>
</evidence>
<feature type="region of interest" description="Disordered" evidence="10">
    <location>
        <begin position="729"/>
        <end position="751"/>
    </location>
</feature>
<proteinExistence type="inferred from homology"/>
<protein>
    <recommendedName>
        <fullName evidence="4">purine-nucleoside phosphorylase</fullName>
        <ecNumber evidence="4">2.4.2.1</ecNumber>
    </recommendedName>
    <alternativeName>
        <fullName evidence="8">Inosine phosphorylase</fullName>
    </alternativeName>
    <alternativeName>
        <fullName evidence="7">Inosine-guanosine phosphorylase</fullName>
    </alternativeName>
</protein>
<dbReference type="OrthoDB" id="10261782at2759"/>